<accession>A0ABW3MYU6</accession>
<keyword evidence="4" id="KW-1185">Reference proteome</keyword>
<evidence type="ECO:0000313" key="3">
    <source>
        <dbReference type="EMBL" id="MFD1055862.1"/>
    </source>
</evidence>
<gene>
    <name evidence="3" type="ORF">ACFQ2V_16225</name>
</gene>
<feature type="signal peptide" evidence="1">
    <location>
        <begin position="1"/>
        <end position="22"/>
    </location>
</feature>
<dbReference type="Proteomes" id="UP001597046">
    <property type="component" value="Unassembled WGS sequence"/>
</dbReference>
<dbReference type="Gene3D" id="3.90.1210.10">
    <property type="entry name" value="Antifreeze-like/N-acetylneuraminic acid synthase C-terminal domain"/>
    <property type="match status" value="1"/>
</dbReference>
<proteinExistence type="predicted"/>
<evidence type="ECO:0000259" key="2">
    <source>
        <dbReference type="SMART" id="SM00858"/>
    </source>
</evidence>
<protein>
    <submittedName>
        <fullName evidence="3">SAF domain-containing protein</fullName>
    </submittedName>
</protein>
<feature type="chain" id="PRO_5046558165" evidence="1">
    <location>
        <begin position="23"/>
        <end position="196"/>
    </location>
</feature>
<evidence type="ECO:0000256" key="1">
    <source>
        <dbReference type="SAM" id="SignalP"/>
    </source>
</evidence>
<feature type="domain" description="SAF" evidence="2">
    <location>
        <begin position="27"/>
        <end position="89"/>
    </location>
</feature>
<comment type="caution">
    <text evidence="3">The sequence shown here is derived from an EMBL/GenBank/DDBJ whole genome shotgun (WGS) entry which is preliminary data.</text>
</comment>
<dbReference type="InterPro" id="IPR013974">
    <property type="entry name" value="SAF"/>
</dbReference>
<dbReference type="CDD" id="cd11614">
    <property type="entry name" value="SAF_CpaB_FlgA_like"/>
    <property type="match status" value="1"/>
</dbReference>
<dbReference type="SMART" id="SM00858">
    <property type="entry name" value="SAF"/>
    <property type="match status" value="1"/>
</dbReference>
<evidence type="ECO:0000313" key="4">
    <source>
        <dbReference type="Proteomes" id="UP001597046"/>
    </source>
</evidence>
<keyword evidence="1" id="KW-0732">Signal</keyword>
<dbReference type="Pfam" id="PF08666">
    <property type="entry name" value="SAF"/>
    <property type="match status" value="1"/>
</dbReference>
<dbReference type="EMBL" id="JBHTKH010000012">
    <property type="protein sequence ID" value="MFD1055862.1"/>
    <property type="molecule type" value="Genomic_DNA"/>
</dbReference>
<dbReference type="RefSeq" id="WP_386053894.1">
    <property type="nucleotide sequence ID" value="NZ_JBHTKH010000012.1"/>
</dbReference>
<organism evidence="3 4">
    <name type="scientific">Terrabacter terrigena</name>
    <dbReference type="NCBI Taxonomy" id="574718"/>
    <lineage>
        <taxon>Bacteria</taxon>
        <taxon>Bacillati</taxon>
        <taxon>Actinomycetota</taxon>
        <taxon>Actinomycetes</taxon>
        <taxon>Micrococcales</taxon>
        <taxon>Intrasporangiaceae</taxon>
        <taxon>Terrabacter</taxon>
    </lineage>
</organism>
<name>A0ABW3MYU6_9MICO</name>
<sequence>MAAVLAGAALLVTMAALRPAPAGGLGAPTLVVVRDVAAGQVVSPDDVALVRRPSAERPATALTTPGSAVGRAAAGPLAEHEVLTPERLVGGDLLVGQPSDHVALSVPVVDAGSVGVRPGNHIDLYATGSGTQVASDVVVLAVRDAGPTSGLGVAAPPLLTLALSPTQAAEVARGLGALGAGQSLVLAVRQASPTGR</sequence>
<reference evidence="4" key="1">
    <citation type="journal article" date="2019" name="Int. J. Syst. Evol. Microbiol.">
        <title>The Global Catalogue of Microorganisms (GCM) 10K type strain sequencing project: providing services to taxonomists for standard genome sequencing and annotation.</title>
        <authorList>
            <consortium name="The Broad Institute Genomics Platform"/>
            <consortium name="The Broad Institute Genome Sequencing Center for Infectious Disease"/>
            <person name="Wu L."/>
            <person name="Ma J."/>
        </authorList>
    </citation>
    <scope>NUCLEOTIDE SEQUENCE [LARGE SCALE GENOMIC DNA]</scope>
    <source>
        <strain evidence="4">CCUG 57508</strain>
    </source>
</reference>